<evidence type="ECO:0000313" key="2">
    <source>
        <dbReference type="EMBL" id="MBO9203924.1"/>
    </source>
</evidence>
<dbReference type="Proteomes" id="UP000677244">
    <property type="component" value="Unassembled WGS sequence"/>
</dbReference>
<evidence type="ECO:0000256" key="1">
    <source>
        <dbReference type="SAM" id="MobiDB-lite"/>
    </source>
</evidence>
<sequence length="113" mass="12890">MSGKGVKNKQGTSGKVASQQLAQAFADNRPTQRKPQNRKLYDLLVDDVPYQISTEAFTYNDEQRFYVSVNGGDEHIFTWDPDLKRLTAIDEDAATWPESLEEAINNRLQQELK</sequence>
<feature type="compositionally biased region" description="Polar residues" evidence="1">
    <location>
        <begin position="9"/>
        <end position="22"/>
    </location>
</feature>
<comment type="caution">
    <text evidence="2">The sequence shown here is derived from an EMBL/GenBank/DDBJ whole genome shotgun (WGS) entry which is preliminary data.</text>
</comment>
<keyword evidence="3" id="KW-1185">Reference proteome</keyword>
<protein>
    <submittedName>
        <fullName evidence="2">Uncharacterized protein</fullName>
    </submittedName>
</protein>
<proteinExistence type="predicted"/>
<name>A0ABS3Z173_9BACT</name>
<evidence type="ECO:0000313" key="3">
    <source>
        <dbReference type="Proteomes" id="UP000677244"/>
    </source>
</evidence>
<feature type="region of interest" description="Disordered" evidence="1">
    <location>
        <begin position="1"/>
        <end position="38"/>
    </location>
</feature>
<organism evidence="2 3">
    <name type="scientific">Niastella soli</name>
    <dbReference type="NCBI Taxonomy" id="2821487"/>
    <lineage>
        <taxon>Bacteria</taxon>
        <taxon>Pseudomonadati</taxon>
        <taxon>Bacteroidota</taxon>
        <taxon>Chitinophagia</taxon>
        <taxon>Chitinophagales</taxon>
        <taxon>Chitinophagaceae</taxon>
        <taxon>Niastella</taxon>
    </lineage>
</organism>
<reference evidence="2 3" key="1">
    <citation type="submission" date="2021-03" db="EMBL/GenBank/DDBJ databases">
        <title>Assistant Professor.</title>
        <authorList>
            <person name="Huq M.A."/>
        </authorList>
    </citation>
    <scope>NUCLEOTIDE SEQUENCE [LARGE SCALE GENOMIC DNA]</scope>
    <source>
        <strain evidence="2 3">MAH-29</strain>
    </source>
</reference>
<dbReference type="EMBL" id="JAGHKO010000011">
    <property type="protein sequence ID" value="MBO9203924.1"/>
    <property type="molecule type" value="Genomic_DNA"/>
</dbReference>
<accession>A0ABS3Z173</accession>
<dbReference type="RefSeq" id="WP_209141992.1">
    <property type="nucleotide sequence ID" value="NZ_JAGHKO010000011.1"/>
</dbReference>
<gene>
    <name evidence="2" type="ORF">J7I42_26805</name>
</gene>